<proteinExistence type="predicted"/>
<dbReference type="AlphaFoldDB" id="U4KNM2"/>
<keyword evidence="2" id="KW-1185">Reference proteome</keyword>
<dbReference type="EMBL" id="FO681348">
    <property type="protein sequence ID" value="CCV65885.1"/>
    <property type="molecule type" value="Genomic_DNA"/>
</dbReference>
<dbReference type="RefSeq" id="WP_030004747.1">
    <property type="nucleotide sequence ID" value="NC_022549.1"/>
</dbReference>
<dbReference type="Proteomes" id="UP000032737">
    <property type="component" value="Chromosome"/>
</dbReference>
<dbReference type="HOGENOM" id="CLU_1324092_0_0_14"/>
<dbReference type="STRING" id="61635.BN85308640"/>
<organism evidence="1 2">
    <name type="scientific">Acholeplasma brassicae</name>
    <dbReference type="NCBI Taxonomy" id="61635"/>
    <lineage>
        <taxon>Bacteria</taxon>
        <taxon>Bacillati</taxon>
        <taxon>Mycoplasmatota</taxon>
        <taxon>Mollicutes</taxon>
        <taxon>Acholeplasmatales</taxon>
        <taxon>Acholeplasmataceae</taxon>
        <taxon>Acholeplasma</taxon>
    </lineage>
</organism>
<evidence type="ECO:0000313" key="1">
    <source>
        <dbReference type="EMBL" id="CCV65885.1"/>
    </source>
</evidence>
<dbReference type="OrthoDB" id="384463at2"/>
<evidence type="ECO:0000313" key="2">
    <source>
        <dbReference type="Proteomes" id="UP000032737"/>
    </source>
</evidence>
<dbReference type="KEGG" id="abra:BN85308640"/>
<accession>U4KNM2</accession>
<protein>
    <submittedName>
        <fullName evidence="1">Uncharacterized protein</fullName>
    </submittedName>
</protein>
<reference evidence="1 2" key="1">
    <citation type="journal article" date="2013" name="J. Mol. Microbiol. Biotechnol.">
        <title>Analysis of the Complete Genomes of Acholeplasma brassicae , A. palmae and A. laidlawii and Their Comparison to the Obligate Parasites from ' Candidatus Phytoplasma'.</title>
        <authorList>
            <person name="Kube M."/>
            <person name="Siewert C."/>
            <person name="Migdoll A.M."/>
            <person name="Duduk B."/>
            <person name="Holz S."/>
            <person name="Rabus R."/>
            <person name="Seemuller E."/>
            <person name="Mitrovic J."/>
            <person name="Muller I."/>
            <person name="Buttner C."/>
            <person name="Reinhardt R."/>
        </authorList>
    </citation>
    <scope>NUCLEOTIDE SEQUENCE [LARGE SCALE GENOMIC DNA]</scope>
    <source>
        <strain evidence="2">0502</strain>
    </source>
</reference>
<name>U4KNM2_9MOLU</name>
<gene>
    <name evidence="1" type="ORF">BN85308640</name>
</gene>
<sequence length="208" mass="24129">MKKWYCILLLLVLYTITTKELLSNSDYENYQEITIHEGKFLTNFSKKEYETYYKKVKKRKFSGWNIHKVTENAGVSYKAETVFSYYNDGTTPIEYTYEYEKKESSNINITSTGSISISASGTIKKFKGGLDTSLKLTYEDKNSLSEKETWKIKLQVDPGTMANLYTYGEGKISNGVAARYLFWILVDKGGYEIFTVTTQYYRLEKVQI</sequence>